<dbReference type="EMBL" id="JACLYY010000003">
    <property type="protein sequence ID" value="MBM6737345.1"/>
    <property type="molecule type" value="Genomic_DNA"/>
</dbReference>
<name>A0ABS2E6V3_9FIRM</name>
<sequence length="142" mass="15662">MKQEEIRELFIKGIDCSQVVAGAFAEEMGMTEEEARKVSACFGGGMMCGETCGAVTGALMVLGMKYGHCKEDDMDQKNIMMQKTAEFKAYFQQKYPSCMCRELLGYDLGKPGELEKVMEEGLLLDFCPGVVEAAIEALEKVL</sequence>
<dbReference type="NCBIfam" id="TIGR01909">
    <property type="entry name" value="C_GCAxxG_C_C"/>
    <property type="match status" value="1"/>
</dbReference>
<dbReference type="Proteomes" id="UP000716906">
    <property type="component" value="Unassembled WGS sequence"/>
</dbReference>
<proteinExistence type="predicted"/>
<protein>
    <submittedName>
        <fullName evidence="1">C_GCAxxG_C_C family protein</fullName>
    </submittedName>
</protein>
<dbReference type="RefSeq" id="WP_033125919.1">
    <property type="nucleotide sequence ID" value="NZ_JACLYY010000003.1"/>
</dbReference>
<evidence type="ECO:0000313" key="2">
    <source>
        <dbReference type="Proteomes" id="UP000716906"/>
    </source>
</evidence>
<reference evidence="1 2" key="1">
    <citation type="journal article" date="2021" name="Sci. Rep.">
        <title>The distribution of antibiotic resistance genes in chicken gut microbiota commensals.</title>
        <authorList>
            <person name="Juricova H."/>
            <person name="Matiasovicova J."/>
            <person name="Kubasova T."/>
            <person name="Cejkova D."/>
            <person name="Rychlik I."/>
        </authorList>
    </citation>
    <scope>NUCLEOTIDE SEQUENCE [LARGE SCALE GENOMIC DNA]</scope>
    <source>
        <strain evidence="1 2">An773</strain>
    </source>
</reference>
<gene>
    <name evidence="1" type="ORF">H7U36_04375</name>
</gene>
<dbReference type="Pfam" id="PF09719">
    <property type="entry name" value="C_GCAxxG_C_C"/>
    <property type="match status" value="1"/>
</dbReference>
<comment type="caution">
    <text evidence="1">The sequence shown here is derived from an EMBL/GenBank/DDBJ whole genome shotgun (WGS) entry which is preliminary data.</text>
</comment>
<keyword evidence="2" id="KW-1185">Reference proteome</keyword>
<accession>A0ABS2E6V3</accession>
<organism evidence="1 2">
    <name type="scientific">Faecalicatena fissicatena</name>
    <dbReference type="NCBI Taxonomy" id="290055"/>
    <lineage>
        <taxon>Bacteria</taxon>
        <taxon>Bacillati</taxon>
        <taxon>Bacillota</taxon>
        <taxon>Clostridia</taxon>
        <taxon>Lachnospirales</taxon>
        <taxon>Lachnospiraceae</taxon>
        <taxon>Faecalicatena</taxon>
    </lineage>
</organism>
<dbReference type="InterPro" id="IPR010181">
    <property type="entry name" value="CGCAxxGCC_motif"/>
</dbReference>
<evidence type="ECO:0000313" key="1">
    <source>
        <dbReference type="EMBL" id="MBM6737345.1"/>
    </source>
</evidence>